<dbReference type="Proteomes" id="UP000460412">
    <property type="component" value="Unassembled WGS sequence"/>
</dbReference>
<dbReference type="GO" id="GO:0046872">
    <property type="term" value="F:metal ion binding"/>
    <property type="evidence" value="ECO:0007669"/>
    <property type="project" value="UniProtKB-KW"/>
</dbReference>
<dbReference type="Pfam" id="PF00903">
    <property type="entry name" value="Glyoxalase"/>
    <property type="match status" value="1"/>
</dbReference>
<evidence type="ECO:0000313" key="3">
    <source>
        <dbReference type="EMBL" id="MXP75194.1"/>
    </source>
</evidence>
<reference evidence="3 4" key="1">
    <citation type="submission" date="2019-12" db="EMBL/GenBank/DDBJ databases">
        <title>Sporaefaciens musculi gen. nov., sp. nov., a novel bacterium isolated from the caecum of an obese mouse.</title>
        <authorList>
            <person name="Rasmussen T.S."/>
            <person name="Streidl T."/>
            <person name="Hitch T.C.A."/>
            <person name="Wortmann E."/>
            <person name="Deptula P."/>
            <person name="Hansen M."/>
            <person name="Nielsen D.S."/>
            <person name="Clavel T."/>
            <person name="Vogensen F.K."/>
        </authorList>
    </citation>
    <scope>NUCLEOTIDE SEQUENCE [LARGE SCALE GENOMIC DNA]</scope>
    <source>
        <strain evidence="3 4">WCA-9-b2</strain>
    </source>
</reference>
<name>A0A7X3MEY6_9FIRM</name>
<evidence type="ECO:0000259" key="2">
    <source>
        <dbReference type="Pfam" id="PF00903"/>
    </source>
</evidence>
<comment type="caution">
    <text evidence="3">The sequence shown here is derived from an EMBL/GenBank/DDBJ whole genome shotgun (WGS) entry which is preliminary data.</text>
</comment>
<dbReference type="RefSeq" id="WP_159750500.1">
    <property type="nucleotide sequence ID" value="NZ_CASSPE010000117.1"/>
</dbReference>
<proteinExistence type="predicted"/>
<dbReference type="SUPFAM" id="SSF54593">
    <property type="entry name" value="Glyoxalase/Bleomycin resistance protein/Dihydroxybiphenyl dioxygenase"/>
    <property type="match status" value="1"/>
</dbReference>
<dbReference type="InterPro" id="IPR029068">
    <property type="entry name" value="Glyas_Bleomycin-R_OHBP_Dase"/>
</dbReference>
<dbReference type="PANTHER" id="PTHR43048:SF3">
    <property type="entry name" value="METHYLMALONYL-COA EPIMERASE, MITOCHONDRIAL"/>
    <property type="match status" value="1"/>
</dbReference>
<protein>
    <submittedName>
        <fullName evidence="3">Bleomycin resistance protein</fullName>
    </submittedName>
</protein>
<dbReference type="GO" id="GO:0004493">
    <property type="term" value="F:methylmalonyl-CoA epimerase activity"/>
    <property type="evidence" value="ECO:0007669"/>
    <property type="project" value="TreeGrafter"/>
</dbReference>
<dbReference type="GO" id="GO:0046491">
    <property type="term" value="P:L-methylmalonyl-CoA metabolic process"/>
    <property type="evidence" value="ECO:0007669"/>
    <property type="project" value="TreeGrafter"/>
</dbReference>
<dbReference type="PANTHER" id="PTHR43048">
    <property type="entry name" value="METHYLMALONYL-COA EPIMERASE"/>
    <property type="match status" value="1"/>
</dbReference>
<accession>A0A7X3MEY6</accession>
<keyword evidence="4" id="KW-1185">Reference proteome</keyword>
<gene>
    <name evidence="3" type="ORF">GN277_07305</name>
</gene>
<feature type="domain" description="Glyoxalase/fosfomycin resistance/dioxygenase" evidence="2">
    <location>
        <begin position="9"/>
        <end position="120"/>
    </location>
</feature>
<evidence type="ECO:0000313" key="4">
    <source>
        <dbReference type="Proteomes" id="UP000460412"/>
    </source>
</evidence>
<dbReference type="EMBL" id="WUQX01000001">
    <property type="protein sequence ID" value="MXP75194.1"/>
    <property type="molecule type" value="Genomic_DNA"/>
</dbReference>
<dbReference type="InterPro" id="IPR051785">
    <property type="entry name" value="MMCE/EMCE_epimerase"/>
</dbReference>
<organism evidence="3 4">
    <name type="scientific">Sporofaciens musculi</name>
    <dbReference type="NCBI Taxonomy" id="2681861"/>
    <lineage>
        <taxon>Bacteria</taxon>
        <taxon>Bacillati</taxon>
        <taxon>Bacillota</taxon>
        <taxon>Clostridia</taxon>
        <taxon>Lachnospirales</taxon>
        <taxon>Lachnospiraceae</taxon>
        <taxon>Sporofaciens</taxon>
    </lineage>
</organism>
<keyword evidence="1" id="KW-0479">Metal-binding</keyword>
<dbReference type="AlphaFoldDB" id="A0A7X3MEY6"/>
<dbReference type="InterPro" id="IPR004360">
    <property type="entry name" value="Glyas_Fos-R_dOase_dom"/>
</dbReference>
<evidence type="ECO:0000256" key="1">
    <source>
        <dbReference type="ARBA" id="ARBA00022723"/>
    </source>
</evidence>
<sequence length="193" mass="22160">MQKPNFTGLSHVCIFVDDVSEAFKYYERILGAVPNQHIPHWKNKGFFQAGGFVKEAEEAEVSIGFMDVPGTKFTIELMCYHNPKGRQEPVIFKANDISGARHVALKVINIEEAFEYIKAQPDVTLINTTEDYKVYQISKTEPSDFYYFDEAKEKDAEGKQKAADILGNTKYFYFIDKYGLQWEFEQGHTDIGD</sequence>
<dbReference type="Gene3D" id="3.10.180.10">
    <property type="entry name" value="2,3-Dihydroxybiphenyl 1,2-Dioxygenase, domain 1"/>
    <property type="match status" value="1"/>
</dbReference>